<accession>A0ABV6IY64</accession>
<dbReference type="Proteomes" id="UP001589789">
    <property type="component" value="Unassembled WGS sequence"/>
</dbReference>
<sequence>MTAEFHRSLRHVSVSPQGRQERLEATPEEREALARRLGLLSLEAFSAEIHLTPAPGQAIRARGTLSAQVVQECVVTLEPVHQPVKAAIDWRILPPGEEPSDDLEEGPDEIESNPDGTTDIGEALVQELALSLDPYPRAPGAELPAEAKEGGSSPFAALRALGAIQKPG</sequence>
<dbReference type="Pfam" id="PF02620">
    <property type="entry name" value="YceD"/>
    <property type="match status" value="1"/>
</dbReference>
<evidence type="ECO:0000313" key="3">
    <source>
        <dbReference type="Proteomes" id="UP001589789"/>
    </source>
</evidence>
<feature type="region of interest" description="Disordered" evidence="1">
    <location>
        <begin position="93"/>
        <end position="120"/>
    </location>
</feature>
<dbReference type="RefSeq" id="WP_377055092.1">
    <property type="nucleotide sequence ID" value="NZ_JBHLVZ010000084.1"/>
</dbReference>
<reference evidence="2 3" key="1">
    <citation type="submission" date="2024-09" db="EMBL/GenBank/DDBJ databases">
        <authorList>
            <person name="Sun Q."/>
            <person name="Mori K."/>
        </authorList>
    </citation>
    <scope>NUCLEOTIDE SEQUENCE [LARGE SCALE GENOMIC DNA]</scope>
    <source>
        <strain evidence="2 3">CCM 7468</strain>
    </source>
</reference>
<feature type="region of interest" description="Disordered" evidence="1">
    <location>
        <begin position="1"/>
        <end position="27"/>
    </location>
</feature>
<feature type="region of interest" description="Disordered" evidence="1">
    <location>
        <begin position="135"/>
        <end position="168"/>
    </location>
</feature>
<keyword evidence="3" id="KW-1185">Reference proteome</keyword>
<dbReference type="InterPro" id="IPR003772">
    <property type="entry name" value="YceD"/>
</dbReference>
<dbReference type="EMBL" id="JBHLVZ010000084">
    <property type="protein sequence ID" value="MFC0388563.1"/>
    <property type="molecule type" value="Genomic_DNA"/>
</dbReference>
<evidence type="ECO:0000256" key="1">
    <source>
        <dbReference type="SAM" id="MobiDB-lite"/>
    </source>
</evidence>
<organism evidence="2 3">
    <name type="scientific">Muricoccus vinaceus</name>
    <dbReference type="NCBI Taxonomy" id="424704"/>
    <lineage>
        <taxon>Bacteria</taxon>
        <taxon>Pseudomonadati</taxon>
        <taxon>Pseudomonadota</taxon>
        <taxon>Alphaproteobacteria</taxon>
        <taxon>Acetobacterales</taxon>
        <taxon>Roseomonadaceae</taxon>
        <taxon>Muricoccus</taxon>
    </lineage>
</organism>
<protein>
    <submittedName>
        <fullName evidence="2">DUF177 domain-containing protein</fullName>
    </submittedName>
</protein>
<evidence type="ECO:0000313" key="2">
    <source>
        <dbReference type="EMBL" id="MFC0388563.1"/>
    </source>
</evidence>
<name>A0ABV6IY64_9PROT</name>
<proteinExistence type="predicted"/>
<gene>
    <name evidence="2" type="ORF">ACFFIC_23910</name>
</gene>
<comment type="caution">
    <text evidence="2">The sequence shown here is derived from an EMBL/GenBank/DDBJ whole genome shotgun (WGS) entry which is preliminary data.</text>
</comment>
<feature type="compositionally biased region" description="Acidic residues" evidence="1">
    <location>
        <begin position="98"/>
        <end position="112"/>
    </location>
</feature>